<organism evidence="2">
    <name type="scientific">Perkinsus marinus (strain ATCC 50983 / TXsc)</name>
    <dbReference type="NCBI Taxonomy" id="423536"/>
    <lineage>
        <taxon>Eukaryota</taxon>
        <taxon>Sar</taxon>
        <taxon>Alveolata</taxon>
        <taxon>Perkinsozoa</taxon>
        <taxon>Perkinsea</taxon>
        <taxon>Perkinsida</taxon>
        <taxon>Perkinsidae</taxon>
        <taxon>Perkinsus</taxon>
    </lineage>
</organism>
<dbReference type="PANTHER" id="PTHR41749:SF1">
    <property type="entry name" value="UBIQUITIN-LIKE DOMAIN-CONTAINING PROTEIN"/>
    <property type="match status" value="1"/>
</dbReference>
<sequence length="73" mass="8132">MGQDVAHAKALLSKLMDIPYSDLSLFCEGKLMFDPLSFNDFPQLGSSTVMDIDVKVRTPTMSQLLGFFQITTK</sequence>
<evidence type="ECO:0000313" key="2">
    <source>
        <dbReference type="Proteomes" id="UP000007800"/>
    </source>
</evidence>
<evidence type="ECO:0000313" key="1">
    <source>
        <dbReference type="EMBL" id="EER19421.1"/>
    </source>
</evidence>
<protein>
    <recommendedName>
        <fullName evidence="3">Ubiquitin-like domain-containing protein</fullName>
    </recommendedName>
</protein>
<proteinExistence type="predicted"/>
<dbReference type="PANTHER" id="PTHR41749">
    <property type="entry name" value="UBIQUITIN-LIKE DOMAIN-CONTAINING PROTEIN"/>
    <property type="match status" value="1"/>
</dbReference>
<dbReference type="InParanoid" id="C5K786"/>
<accession>C5K786</accession>
<dbReference type="EMBL" id="GG671079">
    <property type="protein sequence ID" value="EER19421.1"/>
    <property type="molecule type" value="Genomic_DNA"/>
</dbReference>
<dbReference type="RefSeq" id="XP_002787625.1">
    <property type="nucleotide sequence ID" value="XM_002787579.1"/>
</dbReference>
<dbReference type="AlphaFoldDB" id="C5K786"/>
<reference evidence="1 2" key="1">
    <citation type="submission" date="2008-07" db="EMBL/GenBank/DDBJ databases">
        <authorList>
            <person name="El-Sayed N."/>
            <person name="Caler E."/>
            <person name="Inman J."/>
            <person name="Amedeo P."/>
            <person name="Hass B."/>
            <person name="Wortman J."/>
        </authorList>
    </citation>
    <scope>NUCLEOTIDE SEQUENCE [LARGE SCALE GENOMIC DNA]</scope>
    <source>
        <strain evidence="2">ATCC 50983 / TXsc</strain>
    </source>
</reference>
<gene>
    <name evidence="1" type="ORF">Pmar_PMAR012400</name>
</gene>
<dbReference type="GeneID" id="9057890"/>
<name>C5K786_PERM5</name>
<dbReference type="OrthoDB" id="409180at2759"/>
<evidence type="ECO:0008006" key="3">
    <source>
        <dbReference type="Google" id="ProtNLM"/>
    </source>
</evidence>
<dbReference type="Proteomes" id="UP000007800">
    <property type="component" value="Unassembled WGS sequence"/>
</dbReference>
<keyword evidence="2" id="KW-1185">Reference proteome</keyword>